<dbReference type="Pfam" id="PF11162">
    <property type="entry name" value="DUF2946"/>
    <property type="match status" value="1"/>
</dbReference>
<gene>
    <name evidence="2" type="ORF">SAMN02745977_01507</name>
</gene>
<evidence type="ECO:0008006" key="4">
    <source>
        <dbReference type="Google" id="ProtNLM"/>
    </source>
</evidence>
<proteinExistence type="predicted"/>
<name>A0A1H8HCU0_9BURK</name>
<organism evidence="2 3">
    <name type="scientific">Brachymonas denitrificans DSM 15123</name>
    <dbReference type="NCBI Taxonomy" id="1121117"/>
    <lineage>
        <taxon>Bacteria</taxon>
        <taxon>Pseudomonadati</taxon>
        <taxon>Pseudomonadota</taxon>
        <taxon>Betaproteobacteria</taxon>
        <taxon>Burkholderiales</taxon>
        <taxon>Comamonadaceae</taxon>
        <taxon>Brachymonas</taxon>
    </lineage>
</organism>
<keyword evidence="3" id="KW-1185">Reference proteome</keyword>
<evidence type="ECO:0000313" key="3">
    <source>
        <dbReference type="Proteomes" id="UP000199531"/>
    </source>
</evidence>
<dbReference type="InterPro" id="IPR021333">
    <property type="entry name" value="DUF2946"/>
</dbReference>
<reference evidence="2 3" key="1">
    <citation type="submission" date="2016-10" db="EMBL/GenBank/DDBJ databases">
        <authorList>
            <person name="de Groot N.N."/>
        </authorList>
    </citation>
    <scope>NUCLEOTIDE SEQUENCE [LARGE SCALE GENOMIC DNA]</scope>
    <source>
        <strain evidence="2 3">DSM 15123</strain>
    </source>
</reference>
<evidence type="ECO:0000256" key="1">
    <source>
        <dbReference type="SAM" id="MobiDB-lite"/>
    </source>
</evidence>
<evidence type="ECO:0000313" key="2">
    <source>
        <dbReference type="EMBL" id="SEN53824.1"/>
    </source>
</evidence>
<accession>A0A1H8HCU0</accession>
<dbReference type="Proteomes" id="UP000199531">
    <property type="component" value="Unassembled WGS sequence"/>
</dbReference>
<protein>
    <recommendedName>
        <fullName evidence="4">DUF2946 domain-containing protein</fullName>
    </recommendedName>
</protein>
<dbReference type="EMBL" id="FOCW01000002">
    <property type="protein sequence ID" value="SEN53824.1"/>
    <property type="molecule type" value="Genomic_DNA"/>
</dbReference>
<sequence length="121" mass="12568">MFVQVMSSVFSAGFVARLAGVALNPADIVICTVDGMYSMPWNAQNSPDEDGAPASGMMGSCPYCVLASAPPLPGEPIAQGMLLPRVAVSQSWIAQDTPPTGTSAFRKHAPTRAPPAQIHLA</sequence>
<dbReference type="AlphaFoldDB" id="A0A1H8HCU0"/>
<feature type="region of interest" description="Disordered" evidence="1">
    <location>
        <begin position="97"/>
        <end position="121"/>
    </location>
</feature>
<dbReference type="STRING" id="1121117.SAMN02745977_01507"/>